<evidence type="ECO:0000313" key="2">
    <source>
        <dbReference type="Proteomes" id="UP001396334"/>
    </source>
</evidence>
<organism evidence="1 2">
    <name type="scientific">Hibiscus sabdariffa</name>
    <name type="common">roselle</name>
    <dbReference type="NCBI Taxonomy" id="183260"/>
    <lineage>
        <taxon>Eukaryota</taxon>
        <taxon>Viridiplantae</taxon>
        <taxon>Streptophyta</taxon>
        <taxon>Embryophyta</taxon>
        <taxon>Tracheophyta</taxon>
        <taxon>Spermatophyta</taxon>
        <taxon>Magnoliopsida</taxon>
        <taxon>eudicotyledons</taxon>
        <taxon>Gunneridae</taxon>
        <taxon>Pentapetalae</taxon>
        <taxon>rosids</taxon>
        <taxon>malvids</taxon>
        <taxon>Malvales</taxon>
        <taxon>Malvaceae</taxon>
        <taxon>Malvoideae</taxon>
        <taxon>Hibiscus</taxon>
    </lineage>
</organism>
<proteinExistence type="predicted"/>
<evidence type="ECO:0000313" key="1">
    <source>
        <dbReference type="EMBL" id="KAK9008878.1"/>
    </source>
</evidence>
<name>A0ABR2R7H0_9ROSI</name>
<sequence>MSSRTASIFLDCVGASEATRTTGDVAEVVAITRKGLGSGGGLRLLDQRGLWLIIGWHFLGEHDPWPPHVSRMPTFYLLPVVVSGEWLFGIRTTGPLPPLDPFAFLRMGRPSQS</sequence>
<keyword evidence="2" id="KW-1185">Reference proteome</keyword>
<dbReference type="EMBL" id="JBBPBN010000025">
    <property type="protein sequence ID" value="KAK9008878.1"/>
    <property type="molecule type" value="Genomic_DNA"/>
</dbReference>
<reference evidence="1 2" key="1">
    <citation type="journal article" date="2024" name="G3 (Bethesda)">
        <title>Genome assembly of Hibiscus sabdariffa L. provides insights into metabolisms of medicinal natural products.</title>
        <authorList>
            <person name="Kim T."/>
        </authorList>
    </citation>
    <scope>NUCLEOTIDE SEQUENCE [LARGE SCALE GENOMIC DNA]</scope>
    <source>
        <strain evidence="1">TK-2024</strain>
        <tissue evidence="1">Old leaves</tissue>
    </source>
</reference>
<gene>
    <name evidence="1" type="ORF">V6N11_080355</name>
</gene>
<dbReference type="Proteomes" id="UP001396334">
    <property type="component" value="Unassembled WGS sequence"/>
</dbReference>
<protein>
    <submittedName>
        <fullName evidence="1">Uncharacterized protein</fullName>
    </submittedName>
</protein>
<comment type="caution">
    <text evidence="1">The sequence shown here is derived from an EMBL/GenBank/DDBJ whole genome shotgun (WGS) entry which is preliminary data.</text>
</comment>
<accession>A0ABR2R7H0</accession>